<dbReference type="EMBL" id="MLJW01000005">
    <property type="protein sequence ID" value="OIR17124.1"/>
    <property type="molecule type" value="Genomic_DNA"/>
</dbReference>
<proteinExistence type="predicted"/>
<protein>
    <submittedName>
        <fullName evidence="1">Uncharacterized protein</fullName>
    </submittedName>
</protein>
<organism evidence="1">
    <name type="scientific">mine drainage metagenome</name>
    <dbReference type="NCBI Taxonomy" id="410659"/>
    <lineage>
        <taxon>unclassified sequences</taxon>
        <taxon>metagenomes</taxon>
        <taxon>ecological metagenomes</taxon>
    </lineage>
</organism>
<name>A0A1J5TTP4_9ZZZZ</name>
<gene>
    <name evidence="1" type="ORF">GALL_21450</name>
</gene>
<evidence type="ECO:0000313" key="1">
    <source>
        <dbReference type="EMBL" id="OIR17124.1"/>
    </source>
</evidence>
<comment type="caution">
    <text evidence="1">The sequence shown here is derived from an EMBL/GenBank/DDBJ whole genome shotgun (WGS) entry which is preliminary data.</text>
</comment>
<reference evidence="1" key="1">
    <citation type="submission" date="2016-10" db="EMBL/GenBank/DDBJ databases">
        <title>Sequence of Gallionella enrichment culture.</title>
        <authorList>
            <person name="Poehlein A."/>
            <person name="Muehling M."/>
            <person name="Daniel R."/>
        </authorList>
    </citation>
    <scope>NUCLEOTIDE SEQUENCE</scope>
</reference>
<dbReference type="AlphaFoldDB" id="A0A1J5TTP4"/>
<accession>A0A1J5TTP4</accession>
<sequence>MAVAVFGFRNRPAKKMACQGDRQARVGTSGSLCFDALVYNYTLIYNPVNNWNEGFMHALKTGHLPCRLMASPLHDAEFNRHLDIEQ</sequence>